<name>A0A7W0CAX9_9BACT</name>
<dbReference type="PROSITE" id="PS50893">
    <property type="entry name" value="ABC_TRANSPORTER_2"/>
    <property type="match status" value="1"/>
</dbReference>
<dbReference type="EMBL" id="JACDUS010000009">
    <property type="protein sequence ID" value="MBA2882404.1"/>
    <property type="molecule type" value="Genomic_DNA"/>
</dbReference>
<evidence type="ECO:0000313" key="6">
    <source>
        <dbReference type="Proteomes" id="UP000525298"/>
    </source>
</evidence>
<keyword evidence="6" id="KW-1185">Reference proteome</keyword>
<keyword evidence="2" id="KW-0547">Nucleotide-binding</keyword>
<sequence>MGAQEIIRVENLAVVYGEDHVLDKVNFTVNKGEIFIIVGGSGSGKSTLMRHMIGLEQPAGGKVFIGDTDIAASGEKAISLALRRIGVLFQASALLGSMTVAENVALPITEFSGLPAEAVAAIVQIKLSLVSLECYGDHLPSEISGGMKKRAGLARAMALNPDILFLDEPSAGLDPVTAAEIDRLILHINQTLGTTIVIVTHDLDSIFAVGRRAIMLGRETGNIIARGAPADLRDHDPDPEVRRFFTRRPPDA</sequence>
<dbReference type="AlphaFoldDB" id="A0A7W0CAX9"/>
<dbReference type="InterPro" id="IPR003593">
    <property type="entry name" value="AAA+_ATPase"/>
</dbReference>
<protein>
    <submittedName>
        <fullName evidence="5">Phospholipid/cholesterol/gamma-HCH transport system ATP-binding protein</fullName>
    </submittedName>
</protein>
<comment type="caution">
    <text evidence="5">The sequence shown here is derived from an EMBL/GenBank/DDBJ whole genome shotgun (WGS) entry which is preliminary data.</text>
</comment>
<dbReference type="Gene3D" id="3.40.50.300">
    <property type="entry name" value="P-loop containing nucleotide triphosphate hydrolases"/>
    <property type="match status" value="1"/>
</dbReference>
<feature type="domain" description="ABC transporter" evidence="4">
    <location>
        <begin position="7"/>
        <end position="245"/>
    </location>
</feature>
<evidence type="ECO:0000256" key="2">
    <source>
        <dbReference type="ARBA" id="ARBA00022741"/>
    </source>
</evidence>
<dbReference type="PANTHER" id="PTHR43023:SF3">
    <property type="entry name" value="PROTEIN TRIGALACTOSYLDIACYLGLYCEROL 3, CHLOROPLASTIC"/>
    <property type="match status" value="1"/>
</dbReference>
<reference evidence="5 6" key="1">
    <citation type="submission" date="2020-07" db="EMBL/GenBank/DDBJ databases">
        <title>Genomic Encyclopedia of Type Strains, Phase IV (KMG-IV): sequencing the most valuable type-strain genomes for metagenomic binning, comparative biology and taxonomic classification.</title>
        <authorList>
            <person name="Goeker M."/>
        </authorList>
    </citation>
    <scope>NUCLEOTIDE SEQUENCE [LARGE SCALE GENOMIC DNA]</scope>
    <source>
        <strain evidence="5 6">DSM 17721</strain>
    </source>
</reference>
<dbReference type="Pfam" id="PF00005">
    <property type="entry name" value="ABC_tran"/>
    <property type="match status" value="1"/>
</dbReference>
<dbReference type="SUPFAM" id="SSF52540">
    <property type="entry name" value="P-loop containing nucleoside triphosphate hydrolases"/>
    <property type="match status" value="1"/>
</dbReference>
<evidence type="ECO:0000256" key="3">
    <source>
        <dbReference type="ARBA" id="ARBA00022840"/>
    </source>
</evidence>
<accession>A0A7W0CAX9</accession>
<dbReference type="GO" id="GO:0016887">
    <property type="term" value="F:ATP hydrolysis activity"/>
    <property type="evidence" value="ECO:0007669"/>
    <property type="project" value="InterPro"/>
</dbReference>
<proteinExistence type="predicted"/>
<dbReference type="Proteomes" id="UP000525298">
    <property type="component" value="Unassembled WGS sequence"/>
</dbReference>
<dbReference type="SMART" id="SM00382">
    <property type="entry name" value="AAA"/>
    <property type="match status" value="1"/>
</dbReference>
<dbReference type="PANTHER" id="PTHR43023">
    <property type="entry name" value="PROTEIN TRIGALACTOSYLDIACYLGLYCEROL 3, CHLOROPLASTIC"/>
    <property type="match status" value="1"/>
</dbReference>
<gene>
    <name evidence="5" type="ORF">HNR65_002751</name>
</gene>
<dbReference type="GO" id="GO:0005524">
    <property type="term" value="F:ATP binding"/>
    <property type="evidence" value="ECO:0007669"/>
    <property type="project" value="UniProtKB-KW"/>
</dbReference>
<dbReference type="InterPro" id="IPR003439">
    <property type="entry name" value="ABC_transporter-like_ATP-bd"/>
</dbReference>
<dbReference type="PROSITE" id="PS00211">
    <property type="entry name" value="ABC_TRANSPORTER_1"/>
    <property type="match status" value="1"/>
</dbReference>
<evidence type="ECO:0000259" key="4">
    <source>
        <dbReference type="PROSITE" id="PS50893"/>
    </source>
</evidence>
<keyword evidence="3 5" id="KW-0067">ATP-binding</keyword>
<organism evidence="5 6">
    <name type="scientific">Desulfosalsimonas propionicica</name>
    <dbReference type="NCBI Taxonomy" id="332175"/>
    <lineage>
        <taxon>Bacteria</taxon>
        <taxon>Pseudomonadati</taxon>
        <taxon>Thermodesulfobacteriota</taxon>
        <taxon>Desulfobacteria</taxon>
        <taxon>Desulfobacterales</taxon>
        <taxon>Desulfosalsimonadaceae</taxon>
        <taxon>Desulfosalsimonas</taxon>
    </lineage>
</organism>
<evidence type="ECO:0000313" key="5">
    <source>
        <dbReference type="EMBL" id="MBA2882404.1"/>
    </source>
</evidence>
<dbReference type="InterPro" id="IPR027417">
    <property type="entry name" value="P-loop_NTPase"/>
</dbReference>
<dbReference type="RefSeq" id="WP_181552040.1">
    <property type="nucleotide sequence ID" value="NZ_JACDUS010000009.1"/>
</dbReference>
<dbReference type="InterPro" id="IPR017871">
    <property type="entry name" value="ABC_transporter-like_CS"/>
</dbReference>
<keyword evidence="1" id="KW-0813">Transport</keyword>
<evidence type="ECO:0000256" key="1">
    <source>
        <dbReference type="ARBA" id="ARBA00022448"/>
    </source>
</evidence>